<sequence>MRGSSVKLRSSDIRLIFGLQCGKSCIDLLPGQRPVSDFIQCRCRDTSRITSKLVKTLFLELKGWILLALSIFKEVIGSDVDEGHVQIPAGSNVVIDAYVELSRTEQLKMYGGYVHDIEDGTWKHFNPIRQRSERINVHYIEALVLNVSNFIKQLLPMFGLNEQSIEANFSHPLESAISCPQQKADTLDCGIIVYAIMPQYMHHYNMEWSLQGTNCSVLCVNMVKFPINSSLRGLKD</sequence>
<protein>
    <submittedName>
        <fullName evidence="1">Uncharacterized protein</fullName>
    </submittedName>
</protein>
<proteinExistence type="predicted"/>
<comment type="caution">
    <text evidence="1">The sequence shown here is derived from an EMBL/GenBank/DDBJ whole genome shotgun (WGS) entry which is preliminary data.</text>
</comment>
<dbReference type="EMBL" id="CM045768">
    <property type="protein sequence ID" value="KAI7982186.1"/>
    <property type="molecule type" value="Genomic_DNA"/>
</dbReference>
<reference evidence="1 2" key="1">
    <citation type="journal article" date="2022" name="Plant J.">
        <title>Chromosome-level genome of Camellia lanceoleosa provides a valuable resource for understanding genome evolution and self-incompatibility.</title>
        <authorList>
            <person name="Gong W."/>
            <person name="Xiao S."/>
            <person name="Wang L."/>
            <person name="Liao Z."/>
            <person name="Chang Y."/>
            <person name="Mo W."/>
            <person name="Hu G."/>
            <person name="Li W."/>
            <person name="Zhao G."/>
            <person name="Zhu H."/>
            <person name="Hu X."/>
            <person name="Ji K."/>
            <person name="Xiang X."/>
            <person name="Song Q."/>
            <person name="Yuan D."/>
            <person name="Jin S."/>
            <person name="Zhang L."/>
        </authorList>
    </citation>
    <scope>NUCLEOTIDE SEQUENCE [LARGE SCALE GENOMIC DNA]</scope>
    <source>
        <strain evidence="1">SQ_2022a</strain>
    </source>
</reference>
<keyword evidence="2" id="KW-1185">Reference proteome</keyword>
<evidence type="ECO:0000313" key="2">
    <source>
        <dbReference type="Proteomes" id="UP001060215"/>
    </source>
</evidence>
<evidence type="ECO:0000313" key="1">
    <source>
        <dbReference type="EMBL" id="KAI7982186.1"/>
    </source>
</evidence>
<dbReference type="Proteomes" id="UP001060215">
    <property type="component" value="Chromosome 11"/>
</dbReference>
<name>A0ACC0F264_9ERIC</name>
<accession>A0ACC0F264</accession>
<organism evidence="1 2">
    <name type="scientific">Camellia lanceoleosa</name>
    <dbReference type="NCBI Taxonomy" id="1840588"/>
    <lineage>
        <taxon>Eukaryota</taxon>
        <taxon>Viridiplantae</taxon>
        <taxon>Streptophyta</taxon>
        <taxon>Embryophyta</taxon>
        <taxon>Tracheophyta</taxon>
        <taxon>Spermatophyta</taxon>
        <taxon>Magnoliopsida</taxon>
        <taxon>eudicotyledons</taxon>
        <taxon>Gunneridae</taxon>
        <taxon>Pentapetalae</taxon>
        <taxon>asterids</taxon>
        <taxon>Ericales</taxon>
        <taxon>Theaceae</taxon>
        <taxon>Camellia</taxon>
    </lineage>
</organism>
<gene>
    <name evidence="1" type="ORF">LOK49_LG15G02248</name>
</gene>